<sequence>HESDKADEEEKQILPILNEKDSCQIRNAQVLTLKTTAPKRYTEGTLIAAMKNAARFVQDERLKQRLRETEGLGTEATRADVIENLLKRGYLKKEKNNIVSTEAGSALIDILPDIIKDPGMTALWEQALNDIANNKLSLNEFMQKQSQFIAHIVQKCSDVSLNLTTVGTAFKKSKEKI</sequence>
<proteinExistence type="predicted"/>
<name>A0A1A7PRF2_9PAST</name>
<dbReference type="PANTHER" id="PTHR11390">
    <property type="entry name" value="PROKARYOTIC DNA TOPOISOMERASE"/>
    <property type="match status" value="1"/>
</dbReference>
<dbReference type="GO" id="GO:0003677">
    <property type="term" value="F:DNA binding"/>
    <property type="evidence" value="ECO:0007669"/>
    <property type="project" value="InterPro"/>
</dbReference>
<evidence type="ECO:0000313" key="3">
    <source>
        <dbReference type="EMBL" id="OBX04302.1"/>
    </source>
</evidence>
<dbReference type="PANTHER" id="PTHR11390:SF21">
    <property type="entry name" value="DNA TOPOISOMERASE 3-ALPHA"/>
    <property type="match status" value="1"/>
</dbReference>
<dbReference type="GO" id="GO:0003917">
    <property type="term" value="F:DNA topoisomerase type I (single strand cut, ATP-independent) activity"/>
    <property type="evidence" value="ECO:0007669"/>
    <property type="project" value="InterPro"/>
</dbReference>
<dbReference type="RefSeq" id="WP_231923636.1">
    <property type="nucleotide sequence ID" value="NZ_JTJS01000143.1"/>
</dbReference>
<dbReference type="Proteomes" id="UP000243168">
    <property type="component" value="Unassembled WGS sequence"/>
</dbReference>
<keyword evidence="1 3" id="KW-0413">Isomerase</keyword>
<dbReference type="Gene3D" id="1.10.460.10">
    <property type="entry name" value="Topoisomerase I, domain 2"/>
    <property type="match status" value="1"/>
</dbReference>
<gene>
    <name evidence="3" type="ORF">QV07_10285</name>
</gene>
<dbReference type="InterPro" id="IPR023405">
    <property type="entry name" value="Topo_IA_core_domain"/>
</dbReference>
<dbReference type="GO" id="GO:0006281">
    <property type="term" value="P:DNA repair"/>
    <property type="evidence" value="ECO:0007669"/>
    <property type="project" value="TreeGrafter"/>
</dbReference>
<dbReference type="GO" id="GO:0043597">
    <property type="term" value="C:cytoplasmic replication fork"/>
    <property type="evidence" value="ECO:0007669"/>
    <property type="project" value="TreeGrafter"/>
</dbReference>
<dbReference type="SUPFAM" id="SSF56712">
    <property type="entry name" value="Prokaryotic type I DNA topoisomerase"/>
    <property type="match status" value="1"/>
</dbReference>
<dbReference type="AlphaFoldDB" id="A0A1A7PRF2"/>
<dbReference type="InterPro" id="IPR000380">
    <property type="entry name" value="Topo_IA"/>
</dbReference>
<dbReference type="Gene3D" id="2.70.20.10">
    <property type="entry name" value="Topoisomerase I, domain 3"/>
    <property type="match status" value="1"/>
</dbReference>
<evidence type="ECO:0000313" key="4">
    <source>
        <dbReference type="Proteomes" id="UP000243168"/>
    </source>
</evidence>
<feature type="domain" description="Topo IA-type catalytic" evidence="2">
    <location>
        <begin position="1"/>
        <end position="153"/>
    </location>
</feature>
<dbReference type="GO" id="GO:0006310">
    <property type="term" value="P:DNA recombination"/>
    <property type="evidence" value="ECO:0007669"/>
    <property type="project" value="TreeGrafter"/>
</dbReference>
<dbReference type="GO" id="GO:0006265">
    <property type="term" value="P:DNA topological change"/>
    <property type="evidence" value="ECO:0007669"/>
    <property type="project" value="InterPro"/>
</dbReference>
<dbReference type="Pfam" id="PF01131">
    <property type="entry name" value="Topoisom_bac"/>
    <property type="match status" value="1"/>
</dbReference>
<comment type="caution">
    <text evidence="3">The sequence shown here is derived from an EMBL/GenBank/DDBJ whole genome shotgun (WGS) entry which is preliminary data.</text>
</comment>
<dbReference type="InterPro" id="IPR013497">
    <property type="entry name" value="Topo_IA_cen"/>
</dbReference>
<dbReference type="PROSITE" id="PS52039">
    <property type="entry name" value="TOPO_IA_2"/>
    <property type="match status" value="1"/>
</dbReference>
<dbReference type="PATRIC" id="fig|505345.8.peg.2095"/>
<organism evidence="3 4">
    <name type="scientific">Gallibacterium genomosp. 3</name>
    <dbReference type="NCBI Taxonomy" id="505345"/>
    <lineage>
        <taxon>Bacteria</taxon>
        <taxon>Pseudomonadati</taxon>
        <taxon>Pseudomonadota</taxon>
        <taxon>Gammaproteobacteria</taxon>
        <taxon>Pasteurellales</taxon>
        <taxon>Pasteurellaceae</taxon>
        <taxon>Gallibacterium</taxon>
    </lineage>
</organism>
<feature type="non-terminal residue" evidence="3">
    <location>
        <position position="1"/>
    </location>
</feature>
<dbReference type="InterPro" id="IPR013824">
    <property type="entry name" value="Topo_IA_cen_sub1"/>
</dbReference>
<dbReference type="EMBL" id="JTJS01000143">
    <property type="protein sequence ID" value="OBX04302.1"/>
    <property type="molecule type" value="Genomic_DNA"/>
</dbReference>
<reference evidence="3 4" key="1">
    <citation type="submission" date="2014-11" db="EMBL/GenBank/DDBJ databases">
        <title>Pan-genome of Gallibacterium spp.</title>
        <authorList>
            <person name="Kudirkiene E."/>
            <person name="Bojesen A.M."/>
        </authorList>
    </citation>
    <scope>NUCLEOTIDE SEQUENCE [LARGE SCALE GENOMIC DNA]</scope>
    <source>
        <strain evidence="3 4">F298</strain>
    </source>
</reference>
<evidence type="ECO:0000256" key="1">
    <source>
        <dbReference type="ARBA" id="ARBA00023235"/>
    </source>
</evidence>
<accession>A0A1A7PRF2</accession>
<dbReference type="InterPro" id="IPR013825">
    <property type="entry name" value="Topo_IA_cen_sub2"/>
</dbReference>
<evidence type="ECO:0000259" key="2">
    <source>
        <dbReference type="PROSITE" id="PS52039"/>
    </source>
</evidence>
<protein>
    <submittedName>
        <fullName evidence="3">DNA topoisomerase III</fullName>
    </submittedName>
</protein>